<evidence type="ECO:0000313" key="1">
    <source>
        <dbReference type="EMBL" id="CAD8941079.1"/>
    </source>
</evidence>
<accession>A0A6U1RZB9</accession>
<proteinExistence type="predicted"/>
<reference evidence="2" key="1">
    <citation type="submission" date="2021-01" db="EMBL/GenBank/DDBJ databases">
        <authorList>
            <person name="Corre E."/>
            <person name="Pelletier E."/>
            <person name="Niang G."/>
            <person name="Scheremetjew M."/>
            <person name="Finn R."/>
            <person name="Kale V."/>
            <person name="Holt S."/>
            <person name="Cochrane G."/>
            <person name="Meng A."/>
            <person name="Brown T."/>
            <person name="Cohen L."/>
        </authorList>
    </citation>
    <scope>NUCLEOTIDE SEQUENCE</scope>
    <source>
        <strain evidence="2">ECT3854</strain>
    </source>
</reference>
<protein>
    <submittedName>
        <fullName evidence="2">Uncharacterized protein</fullName>
    </submittedName>
</protein>
<organism evidence="2">
    <name type="scientific">Cyclophora tenuis</name>
    <name type="common">Marine diatom</name>
    <dbReference type="NCBI Taxonomy" id="216820"/>
    <lineage>
        <taxon>Eukaryota</taxon>
        <taxon>Sar</taxon>
        <taxon>Stramenopiles</taxon>
        <taxon>Ochrophyta</taxon>
        <taxon>Bacillariophyta</taxon>
        <taxon>Fragilariophyceae</taxon>
        <taxon>Fragilariophycidae</taxon>
        <taxon>Cyclophorales</taxon>
        <taxon>Cyclophoraceae</taxon>
        <taxon>Cyclophora</taxon>
    </lineage>
</organism>
<dbReference type="AlphaFoldDB" id="A0A6U1RZB9"/>
<evidence type="ECO:0000313" key="2">
    <source>
        <dbReference type="EMBL" id="CAD8941080.1"/>
    </source>
</evidence>
<gene>
    <name evidence="1" type="ORF">CTEN0397_LOCUS12145</name>
    <name evidence="2" type="ORF">CTEN0397_LOCUS12146</name>
</gene>
<sequence>MDGTTVEAFTTIQPLSIGVCRSSSCCCQEDIIRLREQPDEWQGFNPFQPKGSGSFGSGRTTGSIGGNIGVFNIRKAKMEKIMAELLSRYEADEETAERKEGPQVVDNKQKQEEKILATLRQHQEFLIEPLENDDAVLDPDSIYAPGMDRTQRYQIYRQEMQKRIDNARYKRAKHILQTMMTFVLSFE</sequence>
<name>A0A6U1RZB9_CYCTE</name>
<dbReference type="EMBL" id="HBFW01018931">
    <property type="protein sequence ID" value="CAD8941079.1"/>
    <property type="molecule type" value="Transcribed_RNA"/>
</dbReference>
<dbReference type="EMBL" id="HBFW01018932">
    <property type="protein sequence ID" value="CAD8941080.1"/>
    <property type="molecule type" value="Transcribed_RNA"/>
</dbReference>